<dbReference type="KEGG" id="zju:107433118"/>
<organism evidence="3 4">
    <name type="scientific">Ziziphus jujuba</name>
    <name type="common">Chinese jujube</name>
    <name type="synonym">Ziziphus sativa</name>
    <dbReference type="NCBI Taxonomy" id="326968"/>
    <lineage>
        <taxon>Eukaryota</taxon>
        <taxon>Viridiplantae</taxon>
        <taxon>Streptophyta</taxon>
        <taxon>Embryophyta</taxon>
        <taxon>Tracheophyta</taxon>
        <taxon>Spermatophyta</taxon>
        <taxon>Magnoliopsida</taxon>
        <taxon>eudicotyledons</taxon>
        <taxon>Gunneridae</taxon>
        <taxon>Pentapetalae</taxon>
        <taxon>rosids</taxon>
        <taxon>fabids</taxon>
        <taxon>Rosales</taxon>
        <taxon>Rhamnaceae</taxon>
        <taxon>Paliureae</taxon>
        <taxon>Ziziphus</taxon>
    </lineage>
</organism>
<evidence type="ECO:0000313" key="3">
    <source>
        <dbReference type="Proteomes" id="UP001652623"/>
    </source>
</evidence>
<feature type="compositionally biased region" description="Basic and acidic residues" evidence="1">
    <location>
        <begin position="461"/>
        <end position="478"/>
    </location>
</feature>
<keyword evidence="2" id="KW-1133">Transmembrane helix</keyword>
<sequence length="608" mass="67237">MAGAYCAACAFLTPTVSLNPKRMKLLVLASSSTPEKPTKRLKRKNYLRPKILKPSTEPYSTPTNFPLSQETLQNPVIPIISPEITQHELPAGESGDICGAVSGEDDKVDEYRFSETSGGYDGKISIRSVIKYGFFFIGAFVFQTICAVWVLGSANSDKRDRNSENSDSGKGKVLLNGNGKFQLANLGSHKNNVGYVDEWELDGKIEEIRAMAREARKSEKKEFNEGSGVVVDESSNSRPRTGIEKEIGGRLKKLQKRLNSDREKSLGSYASYLGGSQKGEAGVNRNSSDSRDGNGKLIFKKKFKFRSPSTETKKSPKGFGVSQENTVSKRKKGGLGGVDKTVENERVGDGVMELPDRVNEEIQPEGEEADSRSLVIKESILSQNNQKTNGAEEMGNGICKPRKGRNGILQESGLGRSSIEVAKSGALREFGEDGQTTLKEDESNVMEFNPALSVNGSQRNRKAENRSTDREVQDKKSNTETDMWWLNLPYVLVVLMRQVSNPEVPEGFYTLKISSQSQKLDDSAYTIAFEDHGDANNFCFLFESFFEDLDDFRADVIPLPVKELHAAVNSNRWKVIVIRKGQLQLYAGQPFADVEMALQSLVEGNQID</sequence>
<dbReference type="Proteomes" id="UP001652623">
    <property type="component" value="Chromosome 11"/>
</dbReference>
<dbReference type="PANTHER" id="PTHR34962:SF3">
    <property type="entry name" value="ABC SUBFAMILY C PROTEIN"/>
    <property type="match status" value="1"/>
</dbReference>
<keyword evidence="2" id="KW-0472">Membrane</keyword>
<feature type="transmembrane region" description="Helical" evidence="2">
    <location>
        <begin position="132"/>
        <end position="152"/>
    </location>
</feature>
<accession>A0A6P4BL82</accession>
<keyword evidence="3" id="KW-1185">Reference proteome</keyword>
<dbReference type="RefSeq" id="XP_015899855.3">
    <property type="nucleotide sequence ID" value="XM_016044369.4"/>
</dbReference>
<gene>
    <name evidence="4" type="primary">LOC107433118</name>
</gene>
<evidence type="ECO:0000256" key="1">
    <source>
        <dbReference type="SAM" id="MobiDB-lite"/>
    </source>
</evidence>
<protein>
    <submittedName>
        <fullName evidence="4">Uncharacterized protein LOC107433118</fullName>
    </submittedName>
</protein>
<evidence type="ECO:0000256" key="2">
    <source>
        <dbReference type="SAM" id="Phobius"/>
    </source>
</evidence>
<feature type="region of interest" description="Disordered" evidence="1">
    <location>
        <begin position="435"/>
        <end position="478"/>
    </location>
</feature>
<feature type="compositionally biased region" description="Basic and acidic residues" evidence="1">
    <location>
        <begin position="340"/>
        <end position="360"/>
    </location>
</feature>
<reference evidence="4" key="1">
    <citation type="submission" date="2025-08" db="UniProtKB">
        <authorList>
            <consortium name="RefSeq"/>
        </authorList>
    </citation>
    <scope>IDENTIFICATION</scope>
    <source>
        <tissue evidence="4">Seedling</tissue>
    </source>
</reference>
<evidence type="ECO:0000313" key="4">
    <source>
        <dbReference type="RefSeq" id="XP_015899855.3"/>
    </source>
</evidence>
<proteinExistence type="predicted"/>
<feature type="region of interest" description="Disordered" evidence="1">
    <location>
        <begin position="269"/>
        <end position="371"/>
    </location>
</feature>
<dbReference type="PANTHER" id="PTHR34962">
    <property type="entry name" value="EMBRYO DEFECTIVE 1703-RELATED"/>
    <property type="match status" value="1"/>
</dbReference>
<feature type="region of interest" description="Disordered" evidence="1">
    <location>
        <begin position="217"/>
        <end position="249"/>
    </location>
</feature>
<dbReference type="GeneID" id="107433118"/>
<keyword evidence="2" id="KW-0812">Transmembrane</keyword>
<dbReference type="InParanoid" id="A0A6P4BL82"/>
<dbReference type="FunCoup" id="A0A6P4BL82">
    <property type="interactions" value="178"/>
</dbReference>
<name>A0A6P4BL82_ZIZJJ</name>
<dbReference type="AlphaFoldDB" id="A0A6P4BL82"/>